<dbReference type="SUPFAM" id="SSF53335">
    <property type="entry name" value="S-adenosyl-L-methionine-dependent methyltransferases"/>
    <property type="match status" value="1"/>
</dbReference>
<dbReference type="InterPro" id="IPR029063">
    <property type="entry name" value="SAM-dependent_MTases_sf"/>
</dbReference>
<sequence>MPSTGGKAQAYVSEPGRSSRRWAIEIEIVGIAGQNRGHLAERTASVMQKEQGLNEHILSQRLERVAANVPASARLADIGSDHGYLPVALMLRGAIEFAVAGEVAQTPFHSAQRKVRKNGLEQRIAVRLADGLAAIEAGDRIDVVSLCGMGGETMCEIFERGKNHLAGSERLIMQPNGGEQELRTWLMNNGYRIEHEEVLRENRFDYEIIVAVPAADVAYTPQQLLFGPRLMEQRSEAFLGKWRRVLRQRQQTLANFEHAQEVPQAKARLFSKQVEWITQLLAGA</sequence>
<protein>
    <recommendedName>
        <fullName evidence="3">tRNA (Adenine(22)-N(1))-methyltransferase</fullName>
    </recommendedName>
</protein>
<evidence type="ECO:0000313" key="1">
    <source>
        <dbReference type="EMBL" id="VVM50191.1"/>
    </source>
</evidence>
<evidence type="ECO:0008006" key="3">
    <source>
        <dbReference type="Google" id="ProtNLM"/>
    </source>
</evidence>
<dbReference type="Proteomes" id="UP000399692">
    <property type="component" value="Unassembled WGS sequence"/>
</dbReference>
<dbReference type="Gene3D" id="1.10.287.1890">
    <property type="match status" value="1"/>
</dbReference>
<dbReference type="Gene3D" id="3.40.50.150">
    <property type="entry name" value="Vaccinia Virus protein VP39"/>
    <property type="match status" value="1"/>
</dbReference>
<organism evidence="1 2">
    <name type="scientific">Pseudomonas fluorescens</name>
    <dbReference type="NCBI Taxonomy" id="294"/>
    <lineage>
        <taxon>Bacteria</taxon>
        <taxon>Pseudomonadati</taxon>
        <taxon>Pseudomonadota</taxon>
        <taxon>Gammaproteobacteria</taxon>
        <taxon>Pseudomonadales</taxon>
        <taxon>Pseudomonadaceae</taxon>
        <taxon>Pseudomonas</taxon>
    </lineage>
</organism>
<dbReference type="Pfam" id="PF04816">
    <property type="entry name" value="TrmK"/>
    <property type="match status" value="1"/>
</dbReference>
<name>A0A5E6Q2X2_PSEFL</name>
<dbReference type="PANTHER" id="PTHR38451:SF1">
    <property type="entry name" value="TRNA (ADENINE(22)-N(1))-METHYLTRANSFERASE"/>
    <property type="match status" value="1"/>
</dbReference>
<dbReference type="PANTHER" id="PTHR38451">
    <property type="entry name" value="TRNA (ADENINE(22)-N(1))-METHYLTRANSFERASE"/>
    <property type="match status" value="1"/>
</dbReference>
<proteinExistence type="predicted"/>
<accession>A0A5E6Q2X2</accession>
<dbReference type="GO" id="GO:0160105">
    <property type="term" value="F:tRNA (adenine(22)-N1)-methyltransferase activity"/>
    <property type="evidence" value="ECO:0007669"/>
    <property type="project" value="InterPro"/>
</dbReference>
<gene>
    <name evidence="1" type="ORF">PS631_00771</name>
</gene>
<dbReference type="EMBL" id="CABVHF010000001">
    <property type="protein sequence ID" value="VVM50191.1"/>
    <property type="molecule type" value="Genomic_DNA"/>
</dbReference>
<evidence type="ECO:0000313" key="2">
    <source>
        <dbReference type="Proteomes" id="UP000399692"/>
    </source>
</evidence>
<reference evidence="1 2" key="1">
    <citation type="submission" date="2019-09" db="EMBL/GenBank/DDBJ databases">
        <authorList>
            <person name="Chandra G."/>
            <person name="Truman W A."/>
        </authorList>
    </citation>
    <scope>NUCLEOTIDE SEQUENCE [LARGE SCALE GENOMIC DNA]</scope>
    <source>
        <strain evidence="1">PS631</strain>
    </source>
</reference>
<dbReference type="AlphaFoldDB" id="A0A5E6Q2X2"/>
<dbReference type="InterPro" id="IPR006901">
    <property type="entry name" value="TrmK"/>
</dbReference>